<keyword evidence="2" id="KW-1185">Reference proteome</keyword>
<protein>
    <submittedName>
        <fullName evidence="1">Uncharacterized protein</fullName>
    </submittedName>
</protein>
<dbReference type="EMBL" id="BPLR01011064">
    <property type="protein sequence ID" value="GIY43945.1"/>
    <property type="molecule type" value="Genomic_DNA"/>
</dbReference>
<reference evidence="1 2" key="1">
    <citation type="submission" date="2021-06" db="EMBL/GenBank/DDBJ databases">
        <title>Caerostris extrusa draft genome.</title>
        <authorList>
            <person name="Kono N."/>
            <person name="Arakawa K."/>
        </authorList>
    </citation>
    <scope>NUCLEOTIDE SEQUENCE [LARGE SCALE GENOMIC DNA]</scope>
</reference>
<sequence>MRQTLRAPSEFQSQHQSTVLQWLYSYLHTLFTLCDYLGYEKSPENWLPTFGFIRRCLPTRITHRRIMNQELLRRHRNLVFHTLLHMKNRTPG</sequence>
<dbReference type="Proteomes" id="UP001054945">
    <property type="component" value="Unassembled WGS sequence"/>
</dbReference>
<gene>
    <name evidence="1" type="ORF">CEXT_555981</name>
</gene>
<organism evidence="1 2">
    <name type="scientific">Caerostris extrusa</name>
    <name type="common">Bark spider</name>
    <name type="synonym">Caerostris bankana</name>
    <dbReference type="NCBI Taxonomy" id="172846"/>
    <lineage>
        <taxon>Eukaryota</taxon>
        <taxon>Metazoa</taxon>
        <taxon>Ecdysozoa</taxon>
        <taxon>Arthropoda</taxon>
        <taxon>Chelicerata</taxon>
        <taxon>Arachnida</taxon>
        <taxon>Araneae</taxon>
        <taxon>Araneomorphae</taxon>
        <taxon>Entelegynae</taxon>
        <taxon>Araneoidea</taxon>
        <taxon>Araneidae</taxon>
        <taxon>Caerostris</taxon>
    </lineage>
</organism>
<evidence type="ECO:0000313" key="1">
    <source>
        <dbReference type="EMBL" id="GIY43945.1"/>
    </source>
</evidence>
<dbReference type="AlphaFoldDB" id="A0AAV4TCV1"/>
<name>A0AAV4TCV1_CAEEX</name>
<comment type="caution">
    <text evidence="1">The sequence shown here is derived from an EMBL/GenBank/DDBJ whole genome shotgun (WGS) entry which is preliminary data.</text>
</comment>
<evidence type="ECO:0000313" key="2">
    <source>
        <dbReference type="Proteomes" id="UP001054945"/>
    </source>
</evidence>
<proteinExistence type="predicted"/>
<accession>A0AAV4TCV1</accession>